<feature type="compositionally biased region" description="Basic and acidic residues" evidence="12">
    <location>
        <begin position="976"/>
        <end position="988"/>
    </location>
</feature>
<dbReference type="Gene3D" id="2.30.29.30">
    <property type="entry name" value="Pleckstrin-homology domain (PH domain)/Phosphotyrosine-binding domain (PTB)"/>
    <property type="match status" value="1"/>
</dbReference>
<accession>A0ABM3YVW2</accession>
<evidence type="ECO:0000256" key="11">
    <source>
        <dbReference type="ARBA" id="ARBA00023329"/>
    </source>
</evidence>
<feature type="region of interest" description="Disordered" evidence="12">
    <location>
        <begin position="1165"/>
        <end position="1208"/>
    </location>
</feature>
<evidence type="ECO:0000313" key="17">
    <source>
        <dbReference type="RefSeq" id="XP_060540260.1"/>
    </source>
</evidence>
<feature type="compositionally biased region" description="Basic and acidic residues" evidence="12">
    <location>
        <begin position="1874"/>
        <end position="1891"/>
    </location>
</feature>
<evidence type="ECO:0000259" key="13">
    <source>
        <dbReference type="PROSITE" id="PS50003"/>
    </source>
</evidence>
<evidence type="ECO:0000256" key="6">
    <source>
        <dbReference type="ARBA" id="ARBA00022490"/>
    </source>
</evidence>
<evidence type="ECO:0000256" key="4">
    <source>
        <dbReference type="ARBA" id="ARBA00004395"/>
    </source>
</evidence>
<feature type="compositionally biased region" description="Polar residues" evidence="12">
    <location>
        <begin position="1187"/>
        <end position="1200"/>
    </location>
</feature>
<evidence type="ECO:0000256" key="7">
    <source>
        <dbReference type="ARBA" id="ARBA00022949"/>
    </source>
</evidence>
<keyword evidence="8" id="KW-0333">Golgi apparatus</keyword>
<dbReference type="PROSITE" id="PS50003">
    <property type="entry name" value="PH_DOMAIN"/>
    <property type="match status" value="1"/>
</dbReference>
<feature type="compositionally biased region" description="Low complexity" evidence="12">
    <location>
        <begin position="2012"/>
        <end position="2026"/>
    </location>
</feature>
<feature type="compositionally biased region" description="Basic and acidic residues" evidence="12">
    <location>
        <begin position="1846"/>
        <end position="1863"/>
    </location>
</feature>
<keyword evidence="6" id="KW-0963">Cytoplasm</keyword>
<dbReference type="Gene3D" id="2.30.42.10">
    <property type="match status" value="1"/>
</dbReference>
<keyword evidence="9" id="KW-0472">Membrane</keyword>
<dbReference type="CDD" id="cd06756">
    <property type="entry name" value="PDZ_ARHGAP21_23-like"/>
    <property type="match status" value="1"/>
</dbReference>
<dbReference type="PANTHER" id="PTHR23175">
    <property type="entry name" value="PDZ DOMAIN-CONTAINING PROTEIN"/>
    <property type="match status" value="1"/>
</dbReference>
<dbReference type="Proteomes" id="UP001652622">
    <property type="component" value="Unplaced"/>
</dbReference>
<dbReference type="SUPFAM" id="SSF50156">
    <property type="entry name" value="PDZ domain-like"/>
    <property type="match status" value="1"/>
</dbReference>
<dbReference type="Pfam" id="PF17820">
    <property type="entry name" value="PDZ_6"/>
    <property type="match status" value="1"/>
</dbReference>
<feature type="compositionally biased region" description="Basic and acidic residues" evidence="12">
    <location>
        <begin position="1234"/>
        <end position="1247"/>
    </location>
</feature>
<keyword evidence="5" id="KW-0343">GTPase activation</keyword>
<feature type="region of interest" description="Disordered" evidence="12">
    <location>
        <begin position="751"/>
        <end position="775"/>
    </location>
</feature>
<dbReference type="GeneID" id="117655191"/>
<evidence type="ECO:0000256" key="5">
    <source>
        <dbReference type="ARBA" id="ARBA00022468"/>
    </source>
</evidence>
<feature type="region of interest" description="Disordered" evidence="12">
    <location>
        <begin position="1745"/>
        <end position="1774"/>
    </location>
</feature>
<name>A0ABM3YVW2_PANGU</name>
<keyword evidence="16" id="KW-1185">Reference proteome</keyword>
<dbReference type="CDD" id="cd01253">
    <property type="entry name" value="PH_ARHGAP21-like"/>
    <property type="match status" value="1"/>
</dbReference>
<dbReference type="SMART" id="SM00228">
    <property type="entry name" value="PDZ"/>
    <property type="match status" value="1"/>
</dbReference>
<feature type="domain" description="PH" evidence="13">
    <location>
        <begin position="1031"/>
        <end position="1140"/>
    </location>
</feature>
<evidence type="ECO:0000256" key="2">
    <source>
        <dbReference type="ARBA" id="ARBA00004282"/>
    </source>
</evidence>
<dbReference type="Pfam" id="PF00620">
    <property type="entry name" value="RhoGAP"/>
    <property type="match status" value="1"/>
</dbReference>
<keyword evidence="10" id="KW-0206">Cytoskeleton</keyword>
<organism evidence="16 17">
    <name type="scientific">Pantherophis guttatus</name>
    <name type="common">Corn snake</name>
    <name type="synonym">Elaphe guttata</name>
    <dbReference type="NCBI Taxonomy" id="94885"/>
    <lineage>
        <taxon>Eukaryota</taxon>
        <taxon>Metazoa</taxon>
        <taxon>Chordata</taxon>
        <taxon>Craniata</taxon>
        <taxon>Vertebrata</taxon>
        <taxon>Euteleostomi</taxon>
        <taxon>Lepidosauria</taxon>
        <taxon>Squamata</taxon>
        <taxon>Bifurcata</taxon>
        <taxon>Unidentata</taxon>
        <taxon>Episquamata</taxon>
        <taxon>Toxicofera</taxon>
        <taxon>Serpentes</taxon>
        <taxon>Colubroidea</taxon>
        <taxon>Colubridae</taxon>
        <taxon>Colubrinae</taxon>
        <taxon>Pantherophis</taxon>
    </lineage>
</organism>
<feature type="region of interest" description="Disordered" evidence="12">
    <location>
        <begin position="686"/>
        <end position="713"/>
    </location>
</feature>
<dbReference type="Pfam" id="PF15410">
    <property type="entry name" value="PH_9"/>
    <property type="match status" value="1"/>
</dbReference>
<feature type="region of interest" description="Disordered" evidence="12">
    <location>
        <begin position="1226"/>
        <end position="1248"/>
    </location>
</feature>
<dbReference type="InterPro" id="IPR001849">
    <property type="entry name" value="PH_domain"/>
</dbReference>
<feature type="domain" description="PDZ" evidence="14">
    <location>
        <begin position="141"/>
        <end position="250"/>
    </location>
</feature>
<feature type="compositionally biased region" description="Polar residues" evidence="12">
    <location>
        <begin position="426"/>
        <end position="435"/>
    </location>
</feature>
<reference evidence="17" key="1">
    <citation type="submission" date="2025-08" db="UniProtKB">
        <authorList>
            <consortium name="RefSeq"/>
        </authorList>
    </citation>
    <scope>IDENTIFICATION</scope>
    <source>
        <tissue evidence="17">Blood</tissue>
    </source>
</reference>
<evidence type="ECO:0000256" key="8">
    <source>
        <dbReference type="ARBA" id="ARBA00023034"/>
    </source>
</evidence>
<dbReference type="SUPFAM" id="SSF48350">
    <property type="entry name" value="GTPase activation domain, GAP"/>
    <property type="match status" value="1"/>
</dbReference>
<feature type="region of interest" description="Disordered" evidence="12">
    <location>
        <begin position="1"/>
        <end position="20"/>
    </location>
</feature>
<feature type="compositionally biased region" description="Polar residues" evidence="12">
    <location>
        <begin position="453"/>
        <end position="474"/>
    </location>
</feature>
<feature type="region of interest" description="Disordered" evidence="12">
    <location>
        <begin position="1989"/>
        <end position="2026"/>
    </location>
</feature>
<dbReference type="InterPro" id="IPR008936">
    <property type="entry name" value="Rho_GTPase_activation_prot"/>
</dbReference>
<dbReference type="PROSITE" id="PS50238">
    <property type="entry name" value="RHOGAP"/>
    <property type="match status" value="1"/>
</dbReference>
<dbReference type="SMART" id="SM00233">
    <property type="entry name" value="PH"/>
    <property type="match status" value="1"/>
</dbReference>
<dbReference type="RefSeq" id="XP_060540260.1">
    <property type="nucleotide sequence ID" value="XM_060684277.1"/>
</dbReference>
<dbReference type="SMART" id="SM00324">
    <property type="entry name" value="RhoGAP"/>
    <property type="match status" value="1"/>
</dbReference>
<feature type="region of interest" description="Disordered" evidence="12">
    <location>
        <begin position="1846"/>
        <end position="1926"/>
    </location>
</feature>
<evidence type="ECO:0000256" key="3">
    <source>
        <dbReference type="ARBA" id="ARBA00004284"/>
    </source>
</evidence>
<feature type="compositionally biased region" description="Polar residues" evidence="12">
    <location>
        <begin position="1992"/>
        <end position="2011"/>
    </location>
</feature>
<protein>
    <submittedName>
        <fullName evidence="17">Rho GTPase-activating protein 21 isoform X1</fullName>
    </submittedName>
</protein>
<evidence type="ECO:0000256" key="10">
    <source>
        <dbReference type="ARBA" id="ARBA00023212"/>
    </source>
</evidence>
<gene>
    <name evidence="17" type="primary">ARHGAP21</name>
</gene>
<comment type="subcellular location">
    <subcellularLocation>
        <location evidence="2">Cell junction</location>
    </subcellularLocation>
    <subcellularLocation>
        <location evidence="1">Cytoplasm</location>
        <location evidence="1">Cytoskeleton</location>
    </subcellularLocation>
    <subcellularLocation>
        <location evidence="3">Cytoplasmic vesicle membrane</location>
        <topology evidence="3">Peripheral membrane protein</topology>
    </subcellularLocation>
    <subcellularLocation>
        <location evidence="4">Golgi apparatus membrane</location>
        <topology evidence="4">Peripheral membrane protein</topology>
    </subcellularLocation>
</comment>
<dbReference type="InterPro" id="IPR041681">
    <property type="entry name" value="PH_9"/>
</dbReference>
<dbReference type="SUPFAM" id="SSF50729">
    <property type="entry name" value="PH domain-like"/>
    <property type="match status" value="1"/>
</dbReference>
<dbReference type="InterPro" id="IPR041489">
    <property type="entry name" value="PDZ_6"/>
</dbReference>
<dbReference type="CDD" id="cd04395">
    <property type="entry name" value="RhoGAP_ARHGAP21"/>
    <property type="match status" value="1"/>
</dbReference>
<evidence type="ECO:0000256" key="12">
    <source>
        <dbReference type="SAM" id="MobiDB-lite"/>
    </source>
</evidence>
<feature type="domain" description="Rho-GAP" evidence="15">
    <location>
        <begin position="1272"/>
        <end position="1464"/>
    </location>
</feature>
<dbReference type="InterPro" id="IPR036034">
    <property type="entry name" value="PDZ_sf"/>
</dbReference>
<dbReference type="Gene3D" id="1.10.555.10">
    <property type="entry name" value="Rho GTPase activation protein"/>
    <property type="match status" value="1"/>
</dbReference>
<feature type="compositionally biased region" description="Polar residues" evidence="12">
    <location>
        <begin position="379"/>
        <end position="389"/>
    </location>
</feature>
<keyword evidence="7" id="KW-0965">Cell junction</keyword>
<dbReference type="PROSITE" id="PS50106">
    <property type="entry name" value="PDZ"/>
    <property type="match status" value="1"/>
</dbReference>
<evidence type="ECO:0000259" key="14">
    <source>
        <dbReference type="PROSITE" id="PS50106"/>
    </source>
</evidence>
<keyword evidence="11" id="KW-0968">Cytoplasmic vesicle</keyword>
<proteinExistence type="predicted"/>
<dbReference type="InterPro" id="IPR001478">
    <property type="entry name" value="PDZ"/>
</dbReference>
<feature type="region of interest" description="Disordered" evidence="12">
    <location>
        <begin position="961"/>
        <end position="988"/>
    </location>
</feature>
<feature type="region of interest" description="Disordered" evidence="12">
    <location>
        <begin position="377"/>
        <end position="474"/>
    </location>
</feature>
<feature type="compositionally biased region" description="Basic and acidic residues" evidence="12">
    <location>
        <begin position="761"/>
        <end position="773"/>
    </location>
</feature>
<evidence type="ECO:0000313" key="16">
    <source>
        <dbReference type="Proteomes" id="UP001652622"/>
    </source>
</evidence>
<dbReference type="PANTHER" id="PTHR23175:SF16">
    <property type="entry name" value="RHO GTPASE-ACTIVATING PROTEIN 21"/>
    <property type="match status" value="1"/>
</dbReference>
<evidence type="ECO:0000256" key="9">
    <source>
        <dbReference type="ARBA" id="ARBA00023136"/>
    </source>
</evidence>
<dbReference type="Gene3D" id="1.20.5.220">
    <property type="match status" value="1"/>
</dbReference>
<dbReference type="InterPro" id="IPR000198">
    <property type="entry name" value="RhoGAP_dom"/>
</dbReference>
<evidence type="ECO:0000256" key="1">
    <source>
        <dbReference type="ARBA" id="ARBA00004245"/>
    </source>
</evidence>
<feature type="compositionally biased region" description="Low complexity" evidence="12">
    <location>
        <begin position="410"/>
        <end position="419"/>
    </location>
</feature>
<feature type="compositionally biased region" description="Polar residues" evidence="12">
    <location>
        <begin position="686"/>
        <end position="700"/>
    </location>
</feature>
<sequence>MASRWTVGPLWGKRGSSPPEVPEKCSQGAMLISDSQPKSQHCPKTFPWSCGICQRCTECCYLPTKMCGCRQPATPEPHAALWAFCCCSLPHHWLAPPLALPSQSLLNWPEKVSKHEDEKGQYETGSMSEDEETLSWPGLKLIALRRSPNGFGFTLRHFIVYPPESAIQICLKDEENGNKSGRTRKKPEPVDTIFVKQVREGGPAFEAGLSTGDRIIKVNRESIIGKTFSQVISLIQNSDDDLELSVMPKDEDILQLLQFSKDIRALAYSQDAYQKGNEAYTGNALYIPEPPPISYPRLTYPSPVLALPMEKAPPDLSLGKQSNSRAVPTLAQPEKACRKEIQVPPSPKDIAKSNTAVCVCNETIRTVVVPSENDVDFSSVRTNHTSPSHQTEDIKYSFKEQTSVKAKPRTTSPSSSMSTAIVLPQTPLTKPTDSPETAYDSGNYEGEPEGASGCSSPAQSGDSPSVNVNHTTSPSARHKIDWKTYKTYKEYIDNKRFPKYGFRTIQERLDSLRGTSSHSIDYYIGSQVRCRSTSHDRSSQSLSARQRSISQERVKDTVLIKRWPRSASQDTLTSPVISPRSRRARSWNYLGRQGEAVESVHSEDLIADSSTAKKITHECTGLTDQNDPQGIYETSWQHTFQGSLSDFSVAPGVYPSGNRQISNRVLGPFAQFQKNSTDVKLLQTSKDLPTTRGSNSTTAFQERAPRSTIRSTRNSSLKTCVRYAAKPSFPSNQSLDSATTTDQREINYVHYSGLPTQQSRKHAESPPDPKLDMSKSNLSPVTYTASVNFVPQVNEHLTTLVNLDVSVRQKIQNFETEAIKQSEVQAIDETNEEEVVLREKSSSGNQTPQLLRHQSYILAVNGQDSASETTCWLPNDARREVHIRKIEERKASCSCTPYDSLASIPFIDELTSPSIDLDITHIPASAVISPPPSRAMGTTSAVPLSCTALVPFIRRQLSSGHESIRTSDLDDQLPAKNERSKSYSEGLDDYKEGKRAIKHAPSLKEIKIPNSQASSENAGFRKASASEVFGDTSKEGYLHFRQLVTDKGKRVGGSIRPWKQMYVILRGCSLYLYKDKKEPAMLSEEEQPININACLTDISYSDTKKKHVFRLTTSDCEYLFQAENRDDMLAWIKAIRGNSNEEDTGVSSRDLISRRIKEYSTIMGASSGKTEPLSKPSRPSLIKRQTFLGTKTEQRTQSPHSPKEESEKKFLTKVTKLWRYLQSSVKESGNGSGIEKDETSPPKDKGIWRKNIPSIMKRTFEKKPSAACTFGVKLVDCPPAESNKYIPRIVEICCKLVEERGLQYTGIYRVPGNNVAISNMQEELNKGMTDIDLQDDKWRDLNVISSLLKSFLRKLPEPLFTNERYAAFIDANRREDPVERLKTLKSLIRDLPEHHYETLKFLCAHLRNVAEHSEENKMEPRNLAIVFGPTLVRTSEDNMTNMVTHMPDQYRIVETLIQKHDWFFAEDDAEQPFTGVQEANTVESQPVPSIDHLLSNIGRIGVYPGDVSDSATGDFSKFKGSWGSGNNQYSRELLKSSIFATTSRKRKKAKDKLQPSSSEDEWDSVFFMKEPAELHFNDSAKEDTSKTELEKETTGGIERAGFPKEKEDCVNSPSTTSKDEMLLRKEKLFSEEPSTSYIQKYRRSPNPISWQNTQKDYHKVPNFQIASVLEETILDLSATLSCSSQASLQKVSCKRLGGPENKRSEFLTADVGSITSGYSTTSSTAYLAGVDSTVLAAEVLYSVTESKGEEADDESSELISEGRPVETDSENDFPDFAASSSVDRLFREKTQDMAKNLRRNSEESEVSCSGGTSTPKLDSHRLFNSYKLIECDTLSRKKLARYKMESEGLRDAKHEEDIKKGKIDSSLTPSTRSEPVKQEPTWKLKIPDRLKLRLKSSADDMLGTGNEKTNPAESSKRKNIRRRHTLGGQRDFIESSVLNAWKIQEKYPSMEKDILAVTPFKAKSPSQYTEYVAQDRLLSNPVDLKTNKTEKVNVSQLDDSSKAESSFSAEISSGGDSTTSSGSSSTEAWYIKPMEYSVL</sequence>
<evidence type="ECO:0000259" key="15">
    <source>
        <dbReference type="PROSITE" id="PS50238"/>
    </source>
</evidence>
<dbReference type="InterPro" id="IPR011993">
    <property type="entry name" value="PH-like_dom_sf"/>
</dbReference>